<dbReference type="EMBL" id="JBAFVH010000002">
    <property type="protein sequence ID" value="MFG1371433.1"/>
    <property type="molecule type" value="Genomic_DNA"/>
</dbReference>
<dbReference type="InterPro" id="IPR012666">
    <property type="entry name" value="CbtA_put"/>
</dbReference>
<keyword evidence="3" id="KW-0732">Signal</keyword>
<keyword evidence="2" id="KW-0472">Membrane</keyword>
<dbReference type="Pfam" id="PF09490">
    <property type="entry name" value="CbtA"/>
    <property type="match status" value="1"/>
</dbReference>
<dbReference type="RefSeq" id="WP_393991416.1">
    <property type="nucleotide sequence ID" value="NZ_JBAFVH010000002.1"/>
</dbReference>
<sequence length="254" mass="25882">MAIFRALVFAAALSGLLAGLLMTGLQHAATTPLILKAETYEEAASVPAAQNHGSHDHDSHDHGTVDQAAAAPHDHADAGHDHGDAWVPSDGAERLLYTALANVVGAAGFALLLLAVSEVAGGLAGWRDGLGWGVAAFAAVTLAPSLSLPPELPAMPAADLLARQAWWIGTAVATAAGIALLVYKRSLPLAALAVVLIVLPHLIGAPQPTSHDSAVPASLAHGFVVAVVVTSFVFWAVLGALAGLLRQRFARSTA</sequence>
<evidence type="ECO:0000256" key="2">
    <source>
        <dbReference type="SAM" id="Phobius"/>
    </source>
</evidence>
<feature type="signal peptide" evidence="3">
    <location>
        <begin position="1"/>
        <end position="28"/>
    </location>
</feature>
<organism evidence="4 5">
    <name type="scientific">Xanthobacter oligotrophicus</name>
    <dbReference type="NCBI Taxonomy" id="2607286"/>
    <lineage>
        <taxon>Bacteria</taxon>
        <taxon>Pseudomonadati</taxon>
        <taxon>Pseudomonadota</taxon>
        <taxon>Alphaproteobacteria</taxon>
        <taxon>Hyphomicrobiales</taxon>
        <taxon>Xanthobacteraceae</taxon>
        <taxon>Xanthobacter</taxon>
    </lineage>
</organism>
<feature type="transmembrane region" description="Helical" evidence="2">
    <location>
        <begin position="95"/>
        <end position="117"/>
    </location>
</feature>
<feature type="compositionally biased region" description="Basic and acidic residues" evidence="1">
    <location>
        <begin position="53"/>
        <end position="64"/>
    </location>
</feature>
<evidence type="ECO:0000256" key="1">
    <source>
        <dbReference type="SAM" id="MobiDB-lite"/>
    </source>
</evidence>
<dbReference type="Proteomes" id="UP001604002">
    <property type="component" value="Unassembled WGS sequence"/>
</dbReference>
<feature type="transmembrane region" description="Helical" evidence="2">
    <location>
        <begin position="129"/>
        <end position="146"/>
    </location>
</feature>
<feature type="transmembrane region" description="Helical" evidence="2">
    <location>
        <begin position="166"/>
        <end position="183"/>
    </location>
</feature>
<protein>
    <submittedName>
        <fullName evidence="4">CbtA family protein</fullName>
    </submittedName>
</protein>
<comment type="caution">
    <text evidence="4">The sequence shown here is derived from an EMBL/GenBank/DDBJ whole genome shotgun (WGS) entry which is preliminary data.</text>
</comment>
<reference evidence="4 5" key="1">
    <citation type="submission" date="2024-02" db="EMBL/GenBank/DDBJ databases">
        <title>Expansion and revision of Xanthobacter and proposal of Roseixanthobacter gen. nov.</title>
        <authorList>
            <person name="Soltysiak M.P.M."/>
            <person name="Jalihal A."/>
            <person name="Ory A."/>
            <person name="Chrisophersen C."/>
            <person name="Lee A.D."/>
            <person name="Boulton J."/>
            <person name="Springer M."/>
        </authorList>
    </citation>
    <scope>NUCLEOTIDE SEQUENCE [LARGE SCALE GENOMIC DNA]</scope>
    <source>
        <strain evidence="4 5">23A</strain>
    </source>
</reference>
<dbReference type="NCBIfam" id="TIGR02458">
    <property type="entry name" value="CbtA"/>
    <property type="match status" value="1"/>
</dbReference>
<feature type="chain" id="PRO_5047267177" evidence="3">
    <location>
        <begin position="29"/>
        <end position="254"/>
    </location>
</feature>
<feature type="region of interest" description="Disordered" evidence="1">
    <location>
        <begin position="45"/>
        <end position="65"/>
    </location>
</feature>
<evidence type="ECO:0000313" key="4">
    <source>
        <dbReference type="EMBL" id="MFG1371433.1"/>
    </source>
</evidence>
<name>A0ABW6ZUQ3_9HYPH</name>
<keyword evidence="2" id="KW-0812">Transmembrane</keyword>
<keyword evidence="2" id="KW-1133">Transmembrane helix</keyword>
<evidence type="ECO:0000256" key="3">
    <source>
        <dbReference type="SAM" id="SignalP"/>
    </source>
</evidence>
<evidence type="ECO:0000313" key="5">
    <source>
        <dbReference type="Proteomes" id="UP001604002"/>
    </source>
</evidence>
<feature type="transmembrane region" description="Helical" evidence="2">
    <location>
        <begin position="219"/>
        <end position="245"/>
    </location>
</feature>
<accession>A0ABW6ZUQ3</accession>
<gene>
    <name evidence="4" type="ORF">V5F32_04580</name>
</gene>
<proteinExistence type="predicted"/>
<feature type="transmembrane region" description="Helical" evidence="2">
    <location>
        <begin position="190"/>
        <end position="207"/>
    </location>
</feature>
<keyword evidence="5" id="KW-1185">Reference proteome</keyword>